<keyword evidence="2" id="KW-1185">Reference proteome</keyword>
<evidence type="ECO:0000313" key="1">
    <source>
        <dbReference type="EMBL" id="MBB3965325.1"/>
    </source>
</evidence>
<comment type="caution">
    <text evidence="1">The sequence shown here is derived from an EMBL/GenBank/DDBJ whole genome shotgun (WGS) entry which is preliminary data.</text>
</comment>
<dbReference type="AlphaFoldDB" id="A0A7W6CQF6"/>
<evidence type="ECO:0000313" key="2">
    <source>
        <dbReference type="Proteomes" id="UP000582090"/>
    </source>
</evidence>
<protein>
    <submittedName>
        <fullName evidence="1">Uncharacterized protein</fullName>
    </submittedName>
</protein>
<proteinExistence type="predicted"/>
<gene>
    <name evidence="1" type="ORF">GGQ67_002998</name>
</gene>
<sequence>MRSYLSPGITEHPCDGWVIRQRLNQRKSNIANRRAMSPQGFVTMALRAHRLGSVGKTFY</sequence>
<name>A0A7W6CQF6_9HYPH</name>
<reference evidence="1 2" key="1">
    <citation type="submission" date="2020-08" db="EMBL/GenBank/DDBJ databases">
        <title>Genomic Encyclopedia of Type Strains, Phase IV (KMG-IV): sequencing the most valuable type-strain genomes for metagenomic binning, comparative biology and taxonomic classification.</title>
        <authorList>
            <person name="Goeker M."/>
        </authorList>
    </citation>
    <scope>NUCLEOTIDE SEQUENCE [LARGE SCALE GENOMIC DNA]</scope>
    <source>
        <strain evidence="1 2">DSM 26575</strain>
    </source>
</reference>
<dbReference type="Proteomes" id="UP000582090">
    <property type="component" value="Unassembled WGS sequence"/>
</dbReference>
<dbReference type="EMBL" id="JACIDW010000009">
    <property type="protein sequence ID" value="MBB3965325.1"/>
    <property type="molecule type" value="Genomic_DNA"/>
</dbReference>
<organism evidence="1 2">
    <name type="scientific">Rhizobium metallidurans</name>
    <dbReference type="NCBI Taxonomy" id="1265931"/>
    <lineage>
        <taxon>Bacteria</taxon>
        <taxon>Pseudomonadati</taxon>
        <taxon>Pseudomonadota</taxon>
        <taxon>Alphaproteobacteria</taxon>
        <taxon>Hyphomicrobiales</taxon>
        <taxon>Rhizobiaceae</taxon>
        <taxon>Rhizobium/Agrobacterium group</taxon>
        <taxon>Rhizobium</taxon>
    </lineage>
</organism>
<accession>A0A7W6CQF6</accession>